<dbReference type="SUPFAM" id="SSF52058">
    <property type="entry name" value="L domain-like"/>
    <property type="match status" value="1"/>
</dbReference>
<dbReference type="Gramene" id="rna4471">
    <property type="protein sequence ID" value="RHN80533.1"/>
    <property type="gene ID" value="gene4471"/>
</dbReference>
<evidence type="ECO:0000256" key="1">
    <source>
        <dbReference type="ARBA" id="ARBA00022737"/>
    </source>
</evidence>
<dbReference type="InterPro" id="IPR058922">
    <property type="entry name" value="WHD_DRP"/>
</dbReference>
<dbReference type="Pfam" id="PF23559">
    <property type="entry name" value="WHD_DRP"/>
    <property type="match status" value="1"/>
</dbReference>
<dbReference type="InterPro" id="IPR044974">
    <property type="entry name" value="Disease_R_plants"/>
</dbReference>
<reference evidence="5" key="1">
    <citation type="journal article" date="2018" name="Nat. Plants">
        <title>Whole-genome landscape of Medicago truncatula symbiotic genes.</title>
        <authorList>
            <person name="Pecrix Y."/>
            <person name="Staton S.E."/>
            <person name="Sallet E."/>
            <person name="Lelandais-Briere C."/>
            <person name="Moreau S."/>
            <person name="Carrere S."/>
            <person name="Blein T."/>
            <person name="Jardinaud M.F."/>
            <person name="Latrasse D."/>
            <person name="Zouine M."/>
            <person name="Zahm M."/>
            <person name="Kreplak J."/>
            <person name="Mayjonade B."/>
            <person name="Satge C."/>
            <person name="Perez M."/>
            <person name="Cauet S."/>
            <person name="Marande W."/>
            <person name="Chantry-Darmon C."/>
            <person name="Lopez-Roques C."/>
            <person name="Bouchez O."/>
            <person name="Berard A."/>
            <person name="Debelle F."/>
            <person name="Munos S."/>
            <person name="Bendahmane A."/>
            <person name="Berges H."/>
            <person name="Niebel A."/>
            <person name="Buitink J."/>
            <person name="Frugier F."/>
            <person name="Benhamed M."/>
            <person name="Crespi M."/>
            <person name="Gouzy J."/>
            <person name="Gamas P."/>
        </authorList>
    </citation>
    <scope>NUCLEOTIDE SEQUENCE [LARGE SCALE GENOMIC DNA]</scope>
    <source>
        <strain evidence="5">cv. Jemalong A17</strain>
    </source>
</reference>
<evidence type="ECO:0000259" key="3">
    <source>
        <dbReference type="Pfam" id="PF23559"/>
    </source>
</evidence>
<dbReference type="InterPro" id="IPR036388">
    <property type="entry name" value="WH-like_DNA-bd_sf"/>
</dbReference>
<dbReference type="AlphaFoldDB" id="A0A396JW14"/>
<organism evidence="4 5">
    <name type="scientific">Medicago truncatula</name>
    <name type="common">Barrel medic</name>
    <name type="synonym">Medicago tribuloides</name>
    <dbReference type="NCBI Taxonomy" id="3880"/>
    <lineage>
        <taxon>Eukaryota</taxon>
        <taxon>Viridiplantae</taxon>
        <taxon>Streptophyta</taxon>
        <taxon>Embryophyta</taxon>
        <taxon>Tracheophyta</taxon>
        <taxon>Spermatophyta</taxon>
        <taxon>Magnoliopsida</taxon>
        <taxon>eudicotyledons</taxon>
        <taxon>Gunneridae</taxon>
        <taxon>Pentapetalae</taxon>
        <taxon>rosids</taxon>
        <taxon>fabids</taxon>
        <taxon>Fabales</taxon>
        <taxon>Fabaceae</taxon>
        <taxon>Papilionoideae</taxon>
        <taxon>50 kb inversion clade</taxon>
        <taxon>NPAAA clade</taxon>
        <taxon>Hologalegina</taxon>
        <taxon>IRL clade</taxon>
        <taxon>Trifolieae</taxon>
        <taxon>Medicago</taxon>
    </lineage>
</organism>
<accession>A0A396JW14</accession>
<evidence type="ECO:0000256" key="2">
    <source>
        <dbReference type="ARBA" id="ARBA00022821"/>
    </source>
</evidence>
<comment type="caution">
    <text evidence="4">The sequence shown here is derived from an EMBL/GenBank/DDBJ whole genome shotgun (WGS) entry which is preliminary data.</text>
</comment>
<name>A0A396JW14_MEDTR</name>
<sequence length="247" mass="28606">MTFELKNDSHLTGIKKILGFSYDDLPCYLKSCLLYFGMYPKGYEVKSKRVILQWIAEGFVKEESGKTLEEVAKGYLTELIRRSLVQVSSVRIDGKPKSCCVHDLIRMMILEKCEDLSFCKHFNEDGHSSLSGTIRRLSIATSDLNACNENSHIRSLFLFTDKSNNAKESSVNRILKKYRTLKVLDFQDARFFRDLKHFRSLIHLKYLSFKNLYIQHSQHGFPKWIGILLNLETLDLRASPKSSDCFN</sequence>
<dbReference type="FunFam" id="1.10.10.10:FF:000322">
    <property type="entry name" value="Probable disease resistance protein At1g63360"/>
    <property type="match status" value="1"/>
</dbReference>
<keyword evidence="1" id="KW-0677">Repeat</keyword>
<dbReference type="GO" id="GO:0006952">
    <property type="term" value="P:defense response"/>
    <property type="evidence" value="ECO:0007669"/>
    <property type="project" value="UniProtKB-KW"/>
</dbReference>
<dbReference type="Gene3D" id="3.80.10.10">
    <property type="entry name" value="Ribonuclease Inhibitor"/>
    <property type="match status" value="1"/>
</dbReference>
<feature type="domain" description="Disease resistance protein winged helix" evidence="3">
    <location>
        <begin position="38"/>
        <end position="107"/>
    </location>
</feature>
<dbReference type="EMBL" id="PSQE01000001">
    <property type="protein sequence ID" value="RHN80533.1"/>
    <property type="molecule type" value="Genomic_DNA"/>
</dbReference>
<dbReference type="PANTHER" id="PTHR23155">
    <property type="entry name" value="DISEASE RESISTANCE PROTEIN RP"/>
    <property type="match status" value="1"/>
</dbReference>
<dbReference type="Gene3D" id="1.10.10.10">
    <property type="entry name" value="Winged helix-like DNA-binding domain superfamily/Winged helix DNA-binding domain"/>
    <property type="match status" value="1"/>
</dbReference>
<dbReference type="InterPro" id="IPR032675">
    <property type="entry name" value="LRR_dom_sf"/>
</dbReference>
<dbReference type="Proteomes" id="UP000265566">
    <property type="component" value="Chromosome 1"/>
</dbReference>
<evidence type="ECO:0000313" key="4">
    <source>
        <dbReference type="EMBL" id="RHN80533.1"/>
    </source>
</evidence>
<dbReference type="PANTHER" id="PTHR23155:SF1052">
    <property type="entry name" value="DISEASE RESISTANCE PROTEIN RPM1"/>
    <property type="match status" value="1"/>
</dbReference>
<evidence type="ECO:0000313" key="5">
    <source>
        <dbReference type="Proteomes" id="UP000265566"/>
    </source>
</evidence>
<keyword evidence="2" id="KW-0611">Plant defense</keyword>
<gene>
    <name evidence="4" type="ORF">MtrunA17_Chr1g0189321</name>
</gene>
<proteinExistence type="predicted"/>
<protein>
    <submittedName>
        <fullName evidence="4">Putative leucine-rich repeat domain, L domain-containing protein</fullName>
    </submittedName>
</protein>